<dbReference type="GO" id="GO:0005739">
    <property type="term" value="C:mitochondrion"/>
    <property type="evidence" value="ECO:0007669"/>
    <property type="project" value="UniProtKB-SubCell"/>
</dbReference>
<dbReference type="GO" id="GO:0015232">
    <property type="term" value="F:heme transmembrane transporter activity"/>
    <property type="evidence" value="ECO:0007669"/>
    <property type="project" value="InterPro"/>
</dbReference>
<dbReference type="GO" id="GO:0016020">
    <property type="term" value="C:membrane"/>
    <property type="evidence" value="ECO:0007669"/>
    <property type="project" value="InterPro"/>
</dbReference>
<dbReference type="InterPro" id="IPR003569">
    <property type="entry name" value="Cyt_c_biogenesis_plant"/>
</dbReference>
<name>A0AAD5NRC7_ACENE</name>
<dbReference type="EMBL" id="JAJSOW010000102">
    <property type="protein sequence ID" value="KAI9176532.1"/>
    <property type="molecule type" value="Genomic_DNA"/>
</dbReference>
<accession>A0AAD5NRC7</accession>
<evidence type="ECO:0000256" key="5">
    <source>
        <dbReference type="SAM" id="MobiDB-lite"/>
    </source>
</evidence>
<comment type="similarity">
    <text evidence="2">Belongs to the CcmF/CycK/Ccl1/NrfE/CcsA family.</text>
</comment>
<reference evidence="6" key="2">
    <citation type="submission" date="2023-02" db="EMBL/GenBank/DDBJ databases">
        <authorList>
            <person name="Swenson N.G."/>
            <person name="Wegrzyn J.L."/>
            <person name="Mcevoy S.L."/>
        </authorList>
    </citation>
    <scope>NUCLEOTIDE SEQUENCE</scope>
    <source>
        <strain evidence="6">91603</strain>
        <tissue evidence="6">Leaf</tissue>
    </source>
</reference>
<keyword evidence="4" id="KW-0496">Mitochondrion</keyword>
<dbReference type="AlphaFoldDB" id="A0AAD5NRC7"/>
<dbReference type="CDD" id="cd00170">
    <property type="entry name" value="SEC14"/>
    <property type="match status" value="1"/>
</dbReference>
<feature type="compositionally biased region" description="Basic and acidic residues" evidence="5">
    <location>
        <begin position="249"/>
        <end position="264"/>
    </location>
</feature>
<gene>
    <name evidence="6" type="ORF">LWI28_003932</name>
</gene>
<feature type="region of interest" description="Disordered" evidence="5">
    <location>
        <begin position="214"/>
        <end position="284"/>
    </location>
</feature>
<evidence type="ECO:0000256" key="2">
    <source>
        <dbReference type="ARBA" id="ARBA00009186"/>
    </source>
</evidence>
<organism evidence="6 7">
    <name type="scientific">Acer negundo</name>
    <name type="common">Box elder</name>
    <dbReference type="NCBI Taxonomy" id="4023"/>
    <lineage>
        <taxon>Eukaryota</taxon>
        <taxon>Viridiplantae</taxon>
        <taxon>Streptophyta</taxon>
        <taxon>Embryophyta</taxon>
        <taxon>Tracheophyta</taxon>
        <taxon>Spermatophyta</taxon>
        <taxon>Magnoliopsida</taxon>
        <taxon>eudicotyledons</taxon>
        <taxon>Gunneridae</taxon>
        <taxon>Pentapetalae</taxon>
        <taxon>rosids</taxon>
        <taxon>malvids</taxon>
        <taxon>Sapindales</taxon>
        <taxon>Sapindaceae</taxon>
        <taxon>Hippocastanoideae</taxon>
        <taxon>Acereae</taxon>
        <taxon>Acer</taxon>
    </lineage>
</organism>
<sequence>MFLKYLKWRRSFDPNGSISPSEIPNEIAQNNMFLQGFNKKGRPIGVAFGARHFQNKRNPEEFKLYLLDKLCEKMGAGQEKFVVIGDLQGWGYSNSDINPINFAAPPIFTVILRRRKTDPFVRNFFVRTEPLAESNLVPQDPISAIHPPCIYARDVTSAMGFGLCRSKMMNGIVALHSPPMRKDAAEKNGTLLRSAGCVGSRITSALLRERVRARYQLPPPLGPSNSTTHPRRRGRSTVGGGATTATRRATSDEKQRQTRSEDGKCTATTVTRREEEDGGNPPVPQRLFASGVTLHFIVVAPPPVANLPFLLLLGWVVELDGLLDEVSKFNWFGCNTQHMLNAALAQDSRVKRDSAAQKEASFSGHFSVSFQND</sequence>
<dbReference type="InterPro" id="IPR036865">
    <property type="entry name" value="CRAL-TRIO_dom_sf"/>
</dbReference>
<evidence type="ECO:0000256" key="1">
    <source>
        <dbReference type="ARBA" id="ARBA00004173"/>
    </source>
</evidence>
<comment type="caution">
    <text evidence="6">The sequence shown here is derived from an EMBL/GenBank/DDBJ whole genome shotgun (WGS) entry which is preliminary data.</text>
</comment>
<evidence type="ECO:0000313" key="6">
    <source>
        <dbReference type="EMBL" id="KAI9176532.1"/>
    </source>
</evidence>
<protein>
    <recommendedName>
        <fullName evidence="8">CRAL-TRIO domain-containing protein</fullName>
    </recommendedName>
</protein>
<keyword evidence="7" id="KW-1185">Reference proteome</keyword>
<dbReference type="Gene3D" id="3.40.525.10">
    <property type="entry name" value="CRAL-TRIO lipid binding domain"/>
    <property type="match status" value="1"/>
</dbReference>
<dbReference type="InterPro" id="IPR001251">
    <property type="entry name" value="CRAL-TRIO_dom"/>
</dbReference>
<dbReference type="GO" id="GO:0017004">
    <property type="term" value="P:cytochrome complex assembly"/>
    <property type="evidence" value="ECO:0007669"/>
    <property type="project" value="UniProtKB-KW"/>
</dbReference>
<evidence type="ECO:0008006" key="8">
    <source>
        <dbReference type="Google" id="ProtNLM"/>
    </source>
</evidence>
<dbReference type="SUPFAM" id="SSF52087">
    <property type="entry name" value="CRAL/TRIO domain"/>
    <property type="match status" value="1"/>
</dbReference>
<evidence type="ECO:0000313" key="7">
    <source>
        <dbReference type="Proteomes" id="UP001064489"/>
    </source>
</evidence>
<reference evidence="6" key="1">
    <citation type="journal article" date="2022" name="Plant J.">
        <title>Strategies of tolerance reflected in two North American maple genomes.</title>
        <authorList>
            <person name="McEvoy S.L."/>
            <person name="Sezen U.U."/>
            <person name="Trouern-Trend A."/>
            <person name="McMahon S.M."/>
            <person name="Schaberg P.G."/>
            <person name="Yang J."/>
            <person name="Wegrzyn J.L."/>
            <person name="Swenson N.G."/>
        </authorList>
    </citation>
    <scope>NUCLEOTIDE SEQUENCE</scope>
    <source>
        <strain evidence="6">91603</strain>
    </source>
</reference>
<proteinExistence type="inferred from homology"/>
<dbReference type="Proteomes" id="UP001064489">
    <property type="component" value="Chromosome 5"/>
</dbReference>
<dbReference type="PANTHER" id="PTHR43653">
    <property type="entry name" value="CYTOCHROME C ASSEMBLY PROTEIN-RELATED"/>
    <property type="match status" value="1"/>
</dbReference>
<dbReference type="InterPro" id="IPR003567">
    <property type="entry name" value="Cyt_c_biogenesis"/>
</dbReference>
<dbReference type="PRINTS" id="PR01412">
    <property type="entry name" value="CCBSBIOGNSIS"/>
</dbReference>
<dbReference type="PANTHER" id="PTHR43653:SF1">
    <property type="entry name" value="CYTOCHROME C-TYPE BIOGENESIS PROTEIN CCMF"/>
    <property type="match status" value="1"/>
</dbReference>
<keyword evidence="3" id="KW-0201">Cytochrome c-type biogenesis</keyword>
<comment type="subcellular location">
    <subcellularLocation>
        <location evidence="1">Mitochondrion</location>
    </subcellularLocation>
</comment>
<evidence type="ECO:0000256" key="4">
    <source>
        <dbReference type="ARBA" id="ARBA00023128"/>
    </source>
</evidence>
<evidence type="ECO:0000256" key="3">
    <source>
        <dbReference type="ARBA" id="ARBA00022748"/>
    </source>
</evidence>